<name>X6NAT2_RETFI</name>
<accession>X6NAT2</accession>
<keyword evidence="2" id="KW-1185">Reference proteome</keyword>
<proteinExistence type="predicted"/>
<protein>
    <submittedName>
        <fullName evidence="1">Uncharacterized protein</fullName>
    </submittedName>
</protein>
<reference evidence="1 2" key="1">
    <citation type="journal article" date="2013" name="Curr. Biol.">
        <title>The Genome of the Foraminiferan Reticulomyxa filosa.</title>
        <authorList>
            <person name="Glockner G."/>
            <person name="Hulsmann N."/>
            <person name="Schleicher M."/>
            <person name="Noegel A.A."/>
            <person name="Eichinger L."/>
            <person name="Gallinger C."/>
            <person name="Pawlowski J."/>
            <person name="Sierra R."/>
            <person name="Euteneuer U."/>
            <person name="Pillet L."/>
            <person name="Moustafa A."/>
            <person name="Platzer M."/>
            <person name="Groth M."/>
            <person name="Szafranski K."/>
            <person name="Schliwa M."/>
        </authorList>
    </citation>
    <scope>NUCLEOTIDE SEQUENCE [LARGE SCALE GENOMIC DNA]</scope>
</reference>
<gene>
    <name evidence="1" type="ORF">RFI_14167</name>
</gene>
<comment type="caution">
    <text evidence="1">The sequence shown here is derived from an EMBL/GenBank/DDBJ whole genome shotgun (WGS) entry which is preliminary data.</text>
</comment>
<organism evidence="1 2">
    <name type="scientific">Reticulomyxa filosa</name>
    <dbReference type="NCBI Taxonomy" id="46433"/>
    <lineage>
        <taxon>Eukaryota</taxon>
        <taxon>Sar</taxon>
        <taxon>Rhizaria</taxon>
        <taxon>Retaria</taxon>
        <taxon>Foraminifera</taxon>
        <taxon>Monothalamids</taxon>
        <taxon>Reticulomyxidae</taxon>
        <taxon>Reticulomyxa</taxon>
    </lineage>
</organism>
<evidence type="ECO:0000313" key="1">
    <source>
        <dbReference type="EMBL" id="ETO23018.1"/>
    </source>
</evidence>
<sequence>MTNPKKKTKQKKHVIQFVNNNKHIGLRLLMEEKCVGTLKLGKKSIKLVKSRKTAEEVYTGDEAHHLPHVYASEAPLVSTDLTKPCIYDSKTCECTYHSYRRKQEAILNSQKHGATGGNHRHGDLSIRNIDDFTASHVFAVETGASKDETSKIVSENGNIDNEFVMSVKNEVQIDDWKWKQKCYYCKVTAL</sequence>
<dbReference type="AlphaFoldDB" id="X6NAT2"/>
<evidence type="ECO:0000313" key="2">
    <source>
        <dbReference type="Proteomes" id="UP000023152"/>
    </source>
</evidence>
<dbReference type="Proteomes" id="UP000023152">
    <property type="component" value="Unassembled WGS sequence"/>
</dbReference>
<dbReference type="EMBL" id="ASPP01010288">
    <property type="protein sequence ID" value="ETO23018.1"/>
    <property type="molecule type" value="Genomic_DNA"/>
</dbReference>